<sequence length="452" mass="47697">MMKIKNAEGVIRGDRRRADALDILKAGIEAVMPENVIRNSVRLERNVLDVGGRRYDISGYRNIYVAGGGKASGTMAVALEKILDGRITAGIVNDRYGVEVKTRTIKVNHAGHPLPTEDGVRGVKEMLDMLARGGPGDLVVFFISGGGSALLPFPAEGISLEDCIGLTDLLLKSGARIAEMNAVRKHVSAIKGGRFLKYTGGAAVISLIVSDVVGDDISFISSGPTAPDATTYAEALAVLEKYDIYDNTPASIKVRLENGVRGEIPETPKPGDPIFERVNNVVVAGNIIALEAAAKKAFELHYRPLILGSCIIGESREVGLVLSGIAKECLKSGNPVEPPAAIISGGETTVTIRGSGKGGRNQELVLGFLQNYTPGATIVSADTDGIDGVTDACGAIADGTTLERAKKGGLFIADALKENSSYDFFRSLGDLIFTGPTGTNVSDLRLILVYRD</sequence>
<reference evidence="4" key="3">
    <citation type="journal article" date="2011" name="PLoS ONE">
        <title>Genome sequence of a mesophilic hydrogenotrophic methanogen Methanocella paludicola, the first cultivated representative of the order Methanocellales.</title>
        <authorList>
            <person name="Sakai S."/>
            <person name="Takaki Y."/>
            <person name="Shimamura S."/>
            <person name="Sekine M."/>
            <person name="Tajima T."/>
            <person name="Kosugi H."/>
            <person name="Ichikawa N."/>
            <person name="Tasumi E."/>
            <person name="Hiraki A.T."/>
            <person name="Shimizu A."/>
            <person name="Kato Y."/>
            <person name="Nishiko R."/>
            <person name="Mori K."/>
            <person name="Fujita N."/>
            <person name="Imachi H."/>
            <person name="Takai K."/>
        </authorList>
    </citation>
    <scope>NUCLEOTIDE SEQUENCE [LARGE SCALE GENOMIC DNA]</scope>
    <source>
        <strain evidence="4">DSM 17711 / JCM 13418 / NBRC 101707 / SANAE</strain>
    </source>
</reference>
<feature type="domain" description="MOFRL" evidence="1">
    <location>
        <begin position="341"/>
        <end position="443"/>
    </location>
</feature>
<keyword evidence="3" id="KW-0418">Kinase</keyword>
<evidence type="ECO:0000313" key="3">
    <source>
        <dbReference type="EMBL" id="BAI62060.1"/>
    </source>
</evidence>
<evidence type="ECO:0000259" key="1">
    <source>
        <dbReference type="Pfam" id="PF05161"/>
    </source>
</evidence>
<dbReference type="AlphaFoldDB" id="D1Z038"/>
<dbReference type="InterPro" id="IPR025286">
    <property type="entry name" value="MOFRL_assoc_dom"/>
</dbReference>
<keyword evidence="3" id="KW-0808">Transferase</keyword>
<reference evidence="3 4" key="2">
    <citation type="journal article" date="2008" name="Int. J. Syst. Evol. Microbiol.">
        <title>Methanocella paludicola gen. nov., sp. nov., a methane-producing archaeon, the first isolate of the lineage 'Rice Cluster I', and proposal of the new archaeal order Methanocellales ord. nov.</title>
        <authorList>
            <person name="Sakai S."/>
            <person name="Imachi H."/>
            <person name="Hanada S."/>
            <person name="Ohashi A."/>
            <person name="Harada H."/>
            <person name="Kamagata Y."/>
        </authorList>
    </citation>
    <scope>NUCLEOTIDE SEQUENCE [LARGE SCALE GENOMIC DNA]</scope>
    <source>
        <strain evidence="4">DSM 17711 / JCM 13418 / NBRC 101707 / SANAE</strain>
    </source>
</reference>
<dbReference type="PANTHER" id="PTHR12227:SF0">
    <property type="entry name" value="GLYCERATE KINASE"/>
    <property type="match status" value="1"/>
</dbReference>
<dbReference type="FunFam" id="3.40.1480.10:FF:000002">
    <property type="entry name" value="Glycerate kinase"/>
    <property type="match status" value="1"/>
</dbReference>
<dbReference type="InParanoid" id="D1Z038"/>
<evidence type="ECO:0000259" key="2">
    <source>
        <dbReference type="Pfam" id="PF13660"/>
    </source>
</evidence>
<dbReference type="GO" id="GO:0008887">
    <property type="term" value="F:glycerate kinase activity"/>
    <property type="evidence" value="ECO:0007669"/>
    <property type="project" value="InterPro"/>
</dbReference>
<dbReference type="InterPro" id="IPR037035">
    <property type="entry name" value="GK-like_C_sf"/>
</dbReference>
<proteinExistence type="predicted"/>
<dbReference type="GeneID" id="8681850"/>
<dbReference type="EMBL" id="AP011532">
    <property type="protein sequence ID" value="BAI62060.1"/>
    <property type="molecule type" value="Genomic_DNA"/>
</dbReference>
<reference evidence="3 4" key="1">
    <citation type="journal article" date="2007" name="Appl. Environ. Microbiol.">
        <title>Isolation of key methanogens for global methane emission from rice paddy fields: a novel isolate affiliated with the clone cluster rice cluster I.</title>
        <authorList>
            <person name="Sakai S."/>
            <person name="Imachi H."/>
            <person name="Sekiguchi Y."/>
            <person name="Ohashi A."/>
            <person name="Harada H."/>
            <person name="Kamagata Y."/>
        </authorList>
    </citation>
    <scope>NUCLEOTIDE SEQUENCE [LARGE SCALE GENOMIC DNA]</scope>
    <source>
        <strain evidence="4">DSM 17711 / JCM 13418 / NBRC 101707 / SANAE</strain>
    </source>
</reference>
<dbReference type="InterPro" id="IPR039760">
    <property type="entry name" value="MOFRL_protein"/>
</dbReference>
<dbReference type="Pfam" id="PF05161">
    <property type="entry name" value="MOFRL"/>
    <property type="match status" value="1"/>
</dbReference>
<dbReference type="eggNOG" id="arCOG04170">
    <property type="taxonomic scope" value="Archaea"/>
</dbReference>
<organism evidence="3 4">
    <name type="scientific">Methanocella paludicola (strain DSM 17711 / JCM 13418 / NBRC 101707 / SANAE)</name>
    <dbReference type="NCBI Taxonomy" id="304371"/>
    <lineage>
        <taxon>Archaea</taxon>
        <taxon>Methanobacteriati</taxon>
        <taxon>Methanobacteriota</taxon>
        <taxon>Stenosarchaea group</taxon>
        <taxon>Methanomicrobia</taxon>
        <taxon>Methanocellales</taxon>
        <taxon>Methanocellaceae</taxon>
        <taxon>Methanocella</taxon>
    </lineage>
</organism>
<dbReference type="PANTHER" id="PTHR12227">
    <property type="entry name" value="GLYCERATE KINASE"/>
    <property type="match status" value="1"/>
</dbReference>
<dbReference type="PATRIC" id="fig|304371.9.peg.2029"/>
<dbReference type="SUPFAM" id="SSF82544">
    <property type="entry name" value="GckA/TtuD-like"/>
    <property type="match status" value="1"/>
</dbReference>
<dbReference type="Pfam" id="PF13660">
    <property type="entry name" value="DUF4147"/>
    <property type="match status" value="1"/>
</dbReference>
<dbReference type="Gene3D" id="3.40.50.10180">
    <property type="entry name" value="Glycerate kinase, MOFRL-like N-terminal domain"/>
    <property type="match status" value="1"/>
</dbReference>
<dbReference type="GO" id="GO:0005737">
    <property type="term" value="C:cytoplasm"/>
    <property type="evidence" value="ECO:0007669"/>
    <property type="project" value="TreeGrafter"/>
</dbReference>
<dbReference type="Proteomes" id="UP000001882">
    <property type="component" value="Chromosome"/>
</dbReference>
<dbReference type="STRING" id="304371.MCP_1988"/>
<name>D1Z038_METPS</name>
<dbReference type="InterPro" id="IPR038614">
    <property type="entry name" value="GK_N_sf"/>
</dbReference>
<keyword evidence="4" id="KW-1185">Reference proteome</keyword>
<gene>
    <name evidence="3" type="ordered locus">MCP_1988</name>
</gene>
<dbReference type="RefSeq" id="WP_012900734.1">
    <property type="nucleotide sequence ID" value="NC_013665.1"/>
</dbReference>
<evidence type="ECO:0000313" key="4">
    <source>
        <dbReference type="Proteomes" id="UP000001882"/>
    </source>
</evidence>
<feature type="domain" description="MOFRL-associated" evidence="2">
    <location>
        <begin position="20"/>
        <end position="256"/>
    </location>
</feature>
<dbReference type="KEGG" id="mpd:MCP_1988"/>
<protein>
    <submittedName>
        <fullName evidence="3">Glycerate kinase</fullName>
    </submittedName>
</protein>
<dbReference type="InterPro" id="IPR007835">
    <property type="entry name" value="MOFRL"/>
</dbReference>
<dbReference type="Gene3D" id="3.40.1480.10">
    <property type="entry name" value="MOFRL domain"/>
    <property type="match status" value="1"/>
</dbReference>
<accession>D1Z038</accession>